<comment type="similarity">
    <text evidence="1">Belongs to the CTAG/PCC1 family.</text>
</comment>
<dbReference type="EMBL" id="FOXI01000005">
    <property type="protein sequence ID" value="SFP60838.1"/>
    <property type="molecule type" value="Genomic_DNA"/>
</dbReference>
<name>A0A1I5RQP2_9EURY</name>
<accession>A0A1I5RQP2</accession>
<reference evidence="3" key="1">
    <citation type="submission" date="2016-10" db="EMBL/GenBank/DDBJ databases">
        <authorList>
            <person name="Varghese N."/>
            <person name="Submissions S."/>
        </authorList>
    </citation>
    <scope>NUCLEOTIDE SEQUENCE [LARGE SCALE GENOMIC DNA]</scope>
    <source>
        <strain evidence="3">CGMCC 1.10329</strain>
    </source>
</reference>
<dbReference type="Pfam" id="PF09341">
    <property type="entry name" value="Pcc1"/>
    <property type="match status" value="1"/>
</dbReference>
<sequence length="85" mass="8940">MTAHSATLSISFDSPDRARRVFESLEPEVGGVDDDRASAGVTRDGDTVAVTVEATDLTALRAGTTSWSRLLTVAEAVTQAGAQRF</sequence>
<dbReference type="RefSeq" id="WP_074877628.1">
    <property type="nucleotide sequence ID" value="NZ_FOXI01000005.1"/>
</dbReference>
<dbReference type="Gene3D" id="3.30.310.50">
    <property type="entry name" value="Alpha-D-phosphohexomutase, C-terminal domain"/>
    <property type="match status" value="1"/>
</dbReference>
<dbReference type="AlphaFoldDB" id="A0A1I5RQP2"/>
<dbReference type="OrthoDB" id="8982at2157"/>
<dbReference type="InterPro" id="IPR015419">
    <property type="entry name" value="CTAG/Pcc1"/>
</dbReference>
<evidence type="ECO:0000256" key="1">
    <source>
        <dbReference type="ARBA" id="ARBA00007073"/>
    </source>
</evidence>
<organism evidence="2 3">
    <name type="scientific">Halolamina pelagica</name>
    <dbReference type="NCBI Taxonomy" id="699431"/>
    <lineage>
        <taxon>Archaea</taxon>
        <taxon>Methanobacteriati</taxon>
        <taxon>Methanobacteriota</taxon>
        <taxon>Stenosarchaea group</taxon>
        <taxon>Halobacteria</taxon>
        <taxon>Halobacteriales</taxon>
        <taxon>Haloferacaceae</taxon>
    </lineage>
</organism>
<protein>
    <submittedName>
        <fullName evidence="2">KEOPS complex subunit Pcc1</fullName>
    </submittedName>
</protein>
<dbReference type="Proteomes" id="UP000183769">
    <property type="component" value="Unassembled WGS sequence"/>
</dbReference>
<keyword evidence="3" id="KW-1185">Reference proteome</keyword>
<proteinExistence type="inferred from homology"/>
<evidence type="ECO:0000313" key="3">
    <source>
        <dbReference type="Proteomes" id="UP000183769"/>
    </source>
</evidence>
<dbReference type="NCBIfam" id="NF011470">
    <property type="entry name" value="PRK14887.1"/>
    <property type="match status" value="1"/>
</dbReference>
<evidence type="ECO:0000313" key="2">
    <source>
        <dbReference type="EMBL" id="SFP60838.1"/>
    </source>
</evidence>
<gene>
    <name evidence="2" type="ORF">SAMN05216277_10593</name>
</gene>